<keyword evidence="2" id="KW-1185">Reference proteome</keyword>
<name>A0A4P7SH01_9CELL</name>
<organism evidence="1 2">
    <name type="scientific">Cellulomonas shaoxiangyii</name>
    <dbReference type="NCBI Taxonomy" id="2566013"/>
    <lineage>
        <taxon>Bacteria</taxon>
        <taxon>Bacillati</taxon>
        <taxon>Actinomycetota</taxon>
        <taxon>Actinomycetes</taxon>
        <taxon>Micrococcales</taxon>
        <taxon>Cellulomonadaceae</taxon>
        <taxon>Cellulomonas</taxon>
    </lineage>
</organism>
<evidence type="ECO:0000313" key="2">
    <source>
        <dbReference type="Proteomes" id="UP000296469"/>
    </source>
</evidence>
<gene>
    <name evidence="1" type="ORF">E5225_06750</name>
</gene>
<dbReference type="OrthoDB" id="5126331at2"/>
<evidence type="ECO:0000313" key="1">
    <source>
        <dbReference type="EMBL" id="QCB93292.1"/>
    </source>
</evidence>
<sequence length="283" mass="28603">MRPHAGVLDVLPAAESGPYGYAIDANVTGTVTAANASNPRRDIVYVELVDPAEGTGGTTPGVTPKYLAGTAAATPVAPATPARSMLLAEINVPAAGGGNPTVTWRAPVAVAAGGIVPVRTTAERDAVTYGTADAPVFVSLLGDLYRGVGSSFAPIGTGRTAVAAFTATGIGTGQILNAQVPGFVVPGKQAHAVRVQVTGWLFNGANAGNYTLFLRQNDAVVAETQIPYGNGYGDRRTVAFEFTATVQPGAHKFDVVSASGSASAGYDTAKTCQLTVTDLGPVS</sequence>
<accession>A0A4P7SH01</accession>
<reference evidence="1 2" key="1">
    <citation type="submission" date="2019-04" db="EMBL/GenBank/DDBJ databases">
        <title>Isolation and identification of Cellulomonas shaoxiangyii sp. Nov. isolated from feces of the Tibetan antelopes (Pantholops hodgsonii) in the Qinghai-Tibet plateau of China.</title>
        <authorList>
            <person name="Tian Z."/>
        </authorList>
    </citation>
    <scope>NUCLEOTIDE SEQUENCE [LARGE SCALE GENOMIC DNA]</scope>
    <source>
        <strain evidence="1 2">Z28</strain>
    </source>
</reference>
<dbReference type="AlphaFoldDB" id="A0A4P7SH01"/>
<protein>
    <submittedName>
        <fullName evidence="1">Uncharacterized protein</fullName>
    </submittedName>
</protein>
<dbReference type="RefSeq" id="WP_135974244.1">
    <property type="nucleotide sequence ID" value="NZ_CP039291.1"/>
</dbReference>
<dbReference type="EMBL" id="CP039291">
    <property type="protein sequence ID" value="QCB93292.1"/>
    <property type="molecule type" value="Genomic_DNA"/>
</dbReference>
<dbReference type="Proteomes" id="UP000296469">
    <property type="component" value="Chromosome"/>
</dbReference>
<dbReference type="KEGG" id="celz:E5225_06750"/>
<proteinExistence type="predicted"/>